<proteinExistence type="predicted"/>
<comment type="caution">
    <text evidence="3">The sequence shown here is derived from an EMBL/GenBank/DDBJ whole genome shotgun (WGS) entry which is preliminary data.</text>
</comment>
<dbReference type="InterPro" id="IPR022409">
    <property type="entry name" value="PKD/Chitinase_dom"/>
</dbReference>
<organism evidence="3 4">
    <name type="scientific">candidate division WWE3 bacterium CG_4_9_14_0_2_um_filter_35_11</name>
    <dbReference type="NCBI Taxonomy" id="1975077"/>
    <lineage>
        <taxon>Bacteria</taxon>
        <taxon>Katanobacteria</taxon>
    </lineage>
</organism>
<dbReference type="InterPro" id="IPR035986">
    <property type="entry name" value="PKD_dom_sf"/>
</dbReference>
<evidence type="ECO:0000313" key="4">
    <source>
        <dbReference type="Proteomes" id="UP000229756"/>
    </source>
</evidence>
<dbReference type="EMBL" id="PFSJ01000022">
    <property type="protein sequence ID" value="PJC23544.1"/>
    <property type="molecule type" value="Genomic_DNA"/>
</dbReference>
<dbReference type="Gene3D" id="2.60.40.10">
    <property type="entry name" value="Immunoglobulins"/>
    <property type="match status" value="1"/>
</dbReference>
<evidence type="ECO:0000259" key="2">
    <source>
        <dbReference type="PROSITE" id="PS50093"/>
    </source>
</evidence>
<dbReference type="InterPro" id="IPR013783">
    <property type="entry name" value="Ig-like_fold"/>
</dbReference>
<dbReference type="SUPFAM" id="SSF49299">
    <property type="entry name" value="PKD domain"/>
    <property type="match status" value="1"/>
</dbReference>
<dbReference type="Pfam" id="PF18911">
    <property type="entry name" value="PKD_4"/>
    <property type="match status" value="1"/>
</dbReference>
<protein>
    <recommendedName>
        <fullName evidence="2">PKD domain-containing protein</fullName>
    </recommendedName>
</protein>
<accession>A0A2M8ELC7</accession>
<dbReference type="AlphaFoldDB" id="A0A2M8ELC7"/>
<feature type="domain" description="PKD" evidence="2">
    <location>
        <begin position="109"/>
        <end position="161"/>
    </location>
</feature>
<sequence length="275" mass="28694">MNKIQSFLSFFTLTVLAGSLGIGVASFDYQSNLSAFESRLSDLAFVKEDAPAIFETQTSTNEYQSGQVAGVSTTINEIPAGEEYAMLISIAQAATNPTCTSLLVDSSLGAAPFDARFTGSGVGDSLSYKFVFGDGEQVTTLDAQTTHTYVKLGSYTASLQVISNKLESDVVDACKVNMTITNSPESNPQVAPVVTEISHLVCRNLACVRVAGEGENGCSSNVDCAATAPTAVATTSTVPVESKPLVPVTGNSQLAIYLAIALGFISSGLILLIFI</sequence>
<evidence type="ECO:0000313" key="3">
    <source>
        <dbReference type="EMBL" id="PJC23544.1"/>
    </source>
</evidence>
<dbReference type="PROSITE" id="PS50093">
    <property type="entry name" value="PKD"/>
    <property type="match status" value="1"/>
</dbReference>
<feature type="transmembrane region" description="Helical" evidence="1">
    <location>
        <begin position="254"/>
        <end position="274"/>
    </location>
</feature>
<dbReference type="InterPro" id="IPR000601">
    <property type="entry name" value="PKD_dom"/>
</dbReference>
<gene>
    <name evidence="3" type="ORF">CO058_02970</name>
</gene>
<reference evidence="4" key="1">
    <citation type="submission" date="2017-09" db="EMBL/GenBank/DDBJ databases">
        <title>Depth-based differentiation of microbial function through sediment-hosted aquifers and enrichment of novel symbionts in the deep terrestrial subsurface.</title>
        <authorList>
            <person name="Probst A.J."/>
            <person name="Ladd B."/>
            <person name="Jarett J.K."/>
            <person name="Geller-Mcgrath D.E."/>
            <person name="Sieber C.M.K."/>
            <person name="Emerson J.B."/>
            <person name="Anantharaman K."/>
            <person name="Thomas B.C."/>
            <person name="Malmstrom R."/>
            <person name="Stieglmeier M."/>
            <person name="Klingl A."/>
            <person name="Woyke T."/>
            <person name="Ryan C.M."/>
            <person name="Banfield J.F."/>
        </authorList>
    </citation>
    <scope>NUCLEOTIDE SEQUENCE [LARGE SCALE GENOMIC DNA]</scope>
</reference>
<dbReference type="SMART" id="SM00089">
    <property type="entry name" value="PKD"/>
    <property type="match status" value="1"/>
</dbReference>
<keyword evidence="1" id="KW-0472">Membrane</keyword>
<dbReference type="CDD" id="cd00146">
    <property type="entry name" value="PKD"/>
    <property type="match status" value="1"/>
</dbReference>
<name>A0A2M8ELC7_UNCKA</name>
<keyword evidence="1" id="KW-0812">Transmembrane</keyword>
<keyword evidence="1" id="KW-1133">Transmembrane helix</keyword>
<evidence type="ECO:0000256" key="1">
    <source>
        <dbReference type="SAM" id="Phobius"/>
    </source>
</evidence>
<dbReference type="Proteomes" id="UP000229756">
    <property type="component" value="Unassembled WGS sequence"/>
</dbReference>